<dbReference type="OrthoDB" id="3784587at2"/>
<reference evidence="1 2" key="1">
    <citation type="submission" date="2016-04" db="EMBL/GenBank/DDBJ databases">
        <title>Complete genome sequence and analysis of deep-sea sediment isolate, Amycolatopsis sp. WP1.</title>
        <authorList>
            <person name="Wang H."/>
            <person name="Chen S."/>
            <person name="Wu Q."/>
        </authorList>
    </citation>
    <scope>NUCLEOTIDE SEQUENCE [LARGE SCALE GENOMIC DNA]</scope>
    <source>
        <strain evidence="1 2">WP1</strain>
    </source>
</reference>
<keyword evidence="2" id="KW-1185">Reference proteome</keyword>
<protein>
    <submittedName>
        <fullName evidence="1">Uncharacterized protein</fullName>
    </submittedName>
</protein>
<dbReference type="EMBL" id="CP015163">
    <property type="protein sequence ID" value="AXB45625.1"/>
    <property type="molecule type" value="Genomic_DNA"/>
</dbReference>
<dbReference type="AlphaFoldDB" id="A0A344LC51"/>
<organism evidence="1 2">
    <name type="scientific">Amycolatopsis albispora</name>
    <dbReference type="NCBI Taxonomy" id="1804986"/>
    <lineage>
        <taxon>Bacteria</taxon>
        <taxon>Bacillati</taxon>
        <taxon>Actinomycetota</taxon>
        <taxon>Actinomycetes</taxon>
        <taxon>Pseudonocardiales</taxon>
        <taxon>Pseudonocardiaceae</taxon>
        <taxon>Amycolatopsis</taxon>
    </lineage>
</organism>
<proteinExistence type="predicted"/>
<accession>A0A344LC51</accession>
<sequence length="214" mass="23657">MPDRVDDSPPLDFALYGLSDSWQGARWLAALEGKVGTPLWAAWLGHFSNDAAVFTGSAARTRHDELHTAPGADRLSQVAFTAAFAMSNFTLPAAADQRPEKVLDAVVAEVEHAAAEHHRWENASWELDGEILAAKVWRFAGAWCAFTDTLTDEYLFAYGIGVEPDDLEFSKVTDTQQYGFSRRQRLGPAALAEIKKPNLPRPAQLHEDHRKLVS</sequence>
<name>A0A344LC51_9PSEU</name>
<evidence type="ECO:0000313" key="1">
    <source>
        <dbReference type="EMBL" id="AXB45625.1"/>
    </source>
</evidence>
<evidence type="ECO:0000313" key="2">
    <source>
        <dbReference type="Proteomes" id="UP000250434"/>
    </source>
</evidence>
<dbReference type="Proteomes" id="UP000250434">
    <property type="component" value="Chromosome"/>
</dbReference>
<dbReference type="KEGG" id="aab:A4R43_26630"/>
<gene>
    <name evidence="1" type="ORF">A4R43_26630</name>
</gene>
<dbReference type="RefSeq" id="WP_113694860.1">
    <property type="nucleotide sequence ID" value="NZ_CP015163.1"/>
</dbReference>